<gene>
    <name evidence="7" type="ORF">EH165_03240</name>
</gene>
<evidence type="ECO:0000313" key="7">
    <source>
        <dbReference type="EMBL" id="AZI57320.1"/>
    </source>
</evidence>
<dbReference type="KEGG" id="nak:EH165_03240"/>
<dbReference type="PROSITE" id="PS50970">
    <property type="entry name" value="HCY"/>
    <property type="match status" value="1"/>
</dbReference>
<dbReference type="GO" id="GO:0033528">
    <property type="term" value="P:S-methylmethionine cycle"/>
    <property type="evidence" value="ECO:0007669"/>
    <property type="project" value="TreeGrafter"/>
</dbReference>
<sequence length="318" mass="33544">MPHIKTAVADRIARGNVVLDGGLGSLLEHHGHDLTSELWSARFLLEDPESLTRAHAEYFAAGAEIVISGSYQATFEGFAALGLARSEAAAAISESVTLVGDARDGLAADGRERWVAASVGPYGAMLADGSEYRGDYHLGNFSATVTALREWHRPRLEVLRDAGADLLAFETIPNRAEATALLEEIAGTGQPSWLALTCDARTTRAGEPLEAIFELAAQVDEIIAVGFNCTDPRLLADLIPLAGQASGKPVVVYPNSGETWDAIGRSWQGSAAFRPALIEEWVAAGAAVIGGCCRVGPVEIGKIAQQLSTVRRGEIVGS</sequence>
<dbReference type="InterPro" id="IPR017226">
    <property type="entry name" value="BHMT-like"/>
</dbReference>
<dbReference type="Proteomes" id="UP000268084">
    <property type="component" value="Chromosome"/>
</dbReference>
<dbReference type="OrthoDB" id="9803687at2"/>
<evidence type="ECO:0000313" key="8">
    <source>
        <dbReference type="Proteomes" id="UP000268084"/>
    </source>
</evidence>
<name>A0A3G8ZJC7_9ACTN</name>
<dbReference type="EC" id="2.1.1.10" evidence="7"/>
<dbReference type="Pfam" id="PF02574">
    <property type="entry name" value="S-methyl_trans"/>
    <property type="match status" value="1"/>
</dbReference>
<feature type="binding site" evidence="5">
    <location>
        <position position="229"/>
    </location>
    <ligand>
        <name>Zn(2+)</name>
        <dbReference type="ChEBI" id="CHEBI:29105"/>
    </ligand>
</feature>
<dbReference type="PANTHER" id="PTHR46015">
    <property type="entry name" value="ZGC:172121"/>
    <property type="match status" value="1"/>
</dbReference>
<dbReference type="GO" id="GO:0008898">
    <property type="term" value="F:S-adenosylmethionine-homocysteine S-methyltransferase activity"/>
    <property type="evidence" value="ECO:0007669"/>
    <property type="project" value="TreeGrafter"/>
</dbReference>
<dbReference type="SUPFAM" id="SSF82282">
    <property type="entry name" value="Homocysteine S-methyltransferase"/>
    <property type="match status" value="1"/>
</dbReference>
<dbReference type="Gene3D" id="3.20.20.330">
    <property type="entry name" value="Homocysteine-binding-like domain"/>
    <property type="match status" value="1"/>
</dbReference>
<keyword evidence="1 5" id="KW-0489">Methyltransferase</keyword>
<evidence type="ECO:0000256" key="1">
    <source>
        <dbReference type="ARBA" id="ARBA00022603"/>
    </source>
</evidence>
<keyword evidence="8" id="KW-1185">Reference proteome</keyword>
<dbReference type="RefSeq" id="WP_124798005.1">
    <property type="nucleotide sequence ID" value="NZ_CP034170.1"/>
</dbReference>
<proteinExistence type="predicted"/>
<dbReference type="InterPro" id="IPR051486">
    <property type="entry name" value="Hcy_S-methyltransferase"/>
</dbReference>
<keyword evidence="2 5" id="KW-0808">Transferase</keyword>
<feature type="binding site" evidence="5">
    <location>
        <position position="292"/>
    </location>
    <ligand>
        <name>Zn(2+)</name>
        <dbReference type="ChEBI" id="CHEBI:29105"/>
    </ligand>
</feature>
<protein>
    <submittedName>
        <fullName evidence="7">Homocysteine S-methyltransferase</fullName>
        <ecNumber evidence="7">2.1.1.10</ecNumber>
    </submittedName>
</protein>
<evidence type="ECO:0000259" key="6">
    <source>
        <dbReference type="PROSITE" id="PS50970"/>
    </source>
</evidence>
<keyword evidence="3 5" id="KW-0479">Metal-binding</keyword>
<evidence type="ECO:0000256" key="5">
    <source>
        <dbReference type="PROSITE-ProRule" id="PRU00333"/>
    </source>
</evidence>
<reference evidence="7 8" key="1">
    <citation type="submission" date="2018-11" db="EMBL/GenBank/DDBJ databases">
        <authorList>
            <person name="Da X."/>
        </authorList>
    </citation>
    <scope>NUCLEOTIDE SEQUENCE [LARGE SCALE GENOMIC DNA]</scope>
    <source>
        <strain evidence="7 8">S14-144</strain>
    </source>
</reference>
<dbReference type="PIRSF" id="PIRSF037505">
    <property type="entry name" value="Betaine_HMT"/>
    <property type="match status" value="1"/>
</dbReference>
<evidence type="ECO:0000256" key="2">
    <source>
        <dbReference type="ARBA" id="ARBA00022679"/>
    </source>
</evidence>
<reference evidence="7 8" key="2">
    <citation type="submission" date="2018-12" db="EMBL/GenBank/DDBJ databases">
        <title>Nakamurella antarcticus sp. nov., isolated from Antarctica South Shetland Islands soil.</title>
        <authorList>
            <person name="Peng F."/>
        </authorList>
    </citation>
    <scope>NUCLEOTIDE SEQUENCE [LARGE SCALE GENOMIC DNA]</scope>
    <source>
        <strain evidence="7 8">S14-144</strain>
    </source>
</reference>
<dbReference type="GO" id="GO:0009086">
    <property type="term" value="P:methionine biosynthetic process"/>
    <property type="evidence" value="ECO:0007669"/>
    <property type="project" value="InterPro"/>
</dbReference>
<organism evidence="7 8">
    <name type="scientific">Nakamurella antarctica</name>
    <dbReference type="NCBI Taxonomy" id="1902245"/>
    <lineage>
        <taxon>Bacteria</taxon>
        <taxon>Bacillati</taxon>
        <taxon>Actinomycetota</taxon>
        <taxon>Actinomycetes</taxon>
        <taxon>Nakamurellales</taxon>
        <taxon>Nakamurellaceae</taxon>
        <taxon>Nakamurella</taxon>
    </lineage>
</organism>
<feature type="domain" description="Hcy-binding" evidence="6">
    <location>
        <begin position="5"/>
        <end position="307"/>
    </location>
</feature>
<dbReference type="PANTHER" id="PTHR46015:SF1">
    <property type="entry name" value="HOMOCYSTEINE S-METHYLTRANSFERASE-LIKE ISOFORM 1"/>
    <property type="match status" value="1"/>
</dbReference>
<accession>A0A3G8ZJC7</accession>
<dbReference type="NCBIfam" id="NF007020">
    <property type="entry name" value="PRK09485.1"/>
    <property type="match status" value="1"/>
</dbReference>
<comment type="cofactor">
    <cofactor evidence="5">
        <name>Zn(2+)</name>
        <dbReference type="ChEBI" id="CHEBI:29105"/>
    </cofactor>
</comment>
<dbReference type="AlphaFoldDB" id="A0A3G8ZJC7"/>
<dbReference type="GO" id="GO:0008270">
    <property type="term" value="F:zinc ion binding"/>
    <property type="evidence" value="ECO:0007669"/>
    <property type="project" value="InterPro"/>
</dbReference>
<evidence type="ECO:0000256" key="3">
    <source>
        <dbReference type="ARBA" id="ARBA00022723"/>
    </source>
</evidence>
<dbReference type="GO" id="GO:0032259">
    <property type="term" value="P:methylation"/>
    <property type="evidence" value="ECO:0007669"/>
    <property type="project" value="UniProtKB-KW"/>
</dbReference>
<evidence type="ECO:0000256" key="4">
    <source>
        <dbReference type="ARBA" id="ARBA00022833"/>
    </source>
</evidence>
<feature type="binding site" evidence="5">
    <location>
        <position position="293"/>
    </location>
    <ligand>
        <name>Zn(2+)</name>
        <dbReference type="ChEBI" id="CHEBI:29105"/>
    </ligand>
</feature>
<keyword evidence="4 5" id="KW-0862">Zinc</keyword>
<dbReference type="EMBL" id="CP034170">
    <property type="protein sequence ID" value="AZI57320.1"/>
    <property type="molecule type" value="Genomic_DNA"/>
</dbReference>
<dbReference type="InterPro" id="IPR036589">
    <property type="entry name" value="HCY_dom_sf"/>
</dbReference>
<dbReference type="InterPro" id="IPR003726">
    <property type="entry name" value="HCY_dom"/>
</dbReference>